<dbReference type="EMBL" id="MDHH01000001">
    <property type="protein sequence ID" value="OUE05164.1"/>
    <property type="molecule type" value="Genomic_DNA"/>
</dbReference>
<protein>
    <submittedName>
        <fullName evidence="2">Uncharacterized protein</fullName>
    </submittedName>
</protein>
<gene>
    <name evidence="2" type="ORF">CMMCAS07_09460</name>
</gene>
<sequence length="128" mass="13494">MPEPQQVLPRGVAALPVGGSDGRHVRGRGPAGSTTTNGMPRLRSWRFCAGARSENTRTRPIGLRCMTPAIQSPSSSWSRPCSVTMTLSACSRATAETPRSRSTENPVSTTSSTISISAPCGRSAPRLL</sequence>
<organism evidence="2 3">
    <name type="scientific">Clavibacter michiganensis subsp. michiganensis</name>
    <dbReference type="NCBI Taxonomy" id="33013"/>
    <lineage>
        <taxon>Bacteria</taxon>
        <taxon>Bacillati</taxon>
        <taxon>Actinomycetota</taxon>
        <taxon>Actinomycetes</taxon>
        <taxon>Micrococcales</taxon>
        <taxon>Microbacteriaceae</taxon>
        <taxon>Clavibacter</taxon>
    </lineage>
</organism>
<dbReference type="AlphaFoldDB" id="A0A251XNT2"/>
<reference evidence="2 3" key="1">
    <citation type="submission" date="2016-08" db="EMBL/GenBank/DDBJ databases">
        <title>Genome sequence of Clavibacter michiganensis subsp. michiganensis strain CASJ007.</title>
        <authorList>
            <person name="Thapa S.P."/>
            <person name="Coaker G."/>
        </authorList>
    </citation>
    <scope>NUCLEOTIDE SEQUENCE [LARGE SCALE GENOMIC DNA]</scope>
    <source>
        <strain evidence="2">CASJ007</strain>
    </source>
</reference>
<name>A0A251XNT2_CLAMM</name>
<feature type="region of interest" description="Disordered" evidence="1">
    <location>
        <begin position="91"/>
        <end position="128"/>
    </location>
</feature>
<evidence type="ECO:0000313" key="2">
    <source>
        <dbReference type="EMBL" id="OUE05164.1"/>
    </source>
</evidence>
<keyword evidence="3" id="KW-1185">Reference proteome</keyword>
<feature type="compositionally biased region" description="Low complexity" evidence="1">
    <location>
        <begin position="108"/>
        <end position="117"/>
    </location>
</feature>
<accession>A0A251XNT2</accession>
<proteinExistence type="predicted"/>
<evidence type="ECO:0000313" key="3">
    <source>
        <dbReference type="Proteomes" id="UP000195062"/>
    </source>
</evidence>
<feature type="region of interest" description="Disordered" evidence="1">
    <location>
        <begin position="13"/>
        <end position="40"/>
    </location>
</feature>
<dbReference type="Proteomes" id="UP000195062">
    <property type="component" value="Unassembled WGS sequence"/>
</dbReference>
<evidence type="ECO:0000256" key="1">
    <source>
        <dbReference type="SAM" id="MobiDB-lite"/>
    </source>
</evidence>
<comment type="caution">
    <text evidence="2">The sequence shown here is derived from an EMBL/GenBank/DDBJ whole genome shotgun (WGS) entry which is preliminary data.</text>
</comment>